<keyword evidence="9 12" id="KW-0408">Iron</keyword>
<feature type="chain" id="PRO_5034945687" evidence="14">
    <location>
        <begin position="23"/>
        <end position="483"/>
    </location>
</feature>
<evidence type="ECO:0000256" key="7">
    <source>
        <dbReference type="ARBA" id="ARBA00022989"/>
    </source>
</evidence>
<dbReference type="AlphaFoldDB" id="A0A8H2S9B3"/>
<evidence type="ECO:0000256" key="2">
    <source>
        <dbReference type="ARBA" id="ARBA00004167"/>
    </source>
</evidence>
<evidence type="ECO:0000256" key="14">
    <source>
        <dbReference type="SAM" id="SignalP"/>
    </source>
</evidence>
<keyword evidence="7" id="KW-1133">Transmembrane helix</keyword>
<dbReference type="InterPro" id="IPR002401">
    <property type="entry name" value="Cyt_P450_E_grp-I"/>
</dbReference>
<dbReference type="Pfam" id="PF00067">
    <property type="entry name" value="p450"/>
    <property type="match status" value="1"/>
</dbReference>
<protein>
    <submittedName>
        <fullName evidence="15">Cytochrome P450 705A35</fullName>
    </submittedName>
</protein>
<evidence type="ECO:0000256" key="1">
    <source>
        <dbReference type="ARBA" id="ARBA00001971"/>
    </source>
</evidence>
<feature type="binding site" description="axial binding residue" evidence="12">
    <location>
        <position position="426"/>
    </location>
    <ligand>
        <name>heme</name>
        <dbReference type="ChEBI" id="CHEBI:30413"/>
    </ligand>
    <ligandPart>
        <name>Fe</name>
        <dbReference type="ChEBI" id="CHEBI:18248"/>
    </ligandPart>
</feature>
<dbReference type="GO" id="GO:0016709">
    <property type="term" value="F:oxidoreductase activity, acting on paired donors, with incorporation or reduction of molecular oxygen, NAD(P)H as one donor, and incorporation of one atom of oxygen"/>
    <property type="evidence" value="ECO:0007669"/>
    <property type="project" value="TreeGrafter"/>
</dbReference>
<dbReference type="PRINTS" id="PR00463">
    <property type="entry name" value="EP450I"/>
</dbReference>
<dbReference type="GO" id="GO:0020037">
    <property type="term" value="F:heme binding"/>
    <property type="evidence" value="ECO:0007669"/>
    <property type="project" value="InterPro"/>
</dbReference>
<evidence type="ECO:0000313" key="15">
    <source>
        <dbReference type="EMBL" id="QWK52338.1"/>
    </source>
</evidence>
<dbReference type="PRINTS" id="PR00385">
    <property type="entry name" value="P450"/>
</dbReference>
<dbReference type="FunFam" id="1.10.630.10:FF:000019">
    <property type="entry name" value="Cytochrome P450 family protein"/>
    <property type="match status" value="1"/>
</dbReference>
<keyword evidence="6 12" id="KW-0479">Metal-binding</keyword>
<keyword evidence="11" id="KW-0472">Membrane</keyword>
<dbReference type="PROSITE" id="PS00086">
    <property type="entry name" value="CYTOCHROME_P450"/>
    <property type="match status" value="1"/>
</dbReference>
<keyword evidence="14" id="KW-0732">Signal</keyword>
<dbReference type="CDD" id="cd20655">
    <property type="entry name" value="CYP93"/>
    <property type="match status" value="1"/>
</dbReference>
<dbReference type="PANTHER" id="PTHR24298:SF453">
    <property type="entry name" value="CYTOCHROME P450 705A22"/>
    <property type="match status" value="1"/>
</dbReference>
<gene>
    <name evidence="15" type="primary">CYP705A35</name>
</gene>
<evidence type="ECO:0000256" key="3">
    <source>
        <dbReference type="ARBA" id="ARBA00010617"/>
    </source>
</evidence>
<dbReference type="InterPro" id="IPR036396">
    <property type="entry name" value="Cyt_P450_sf"/>
</dbReference>
<keyword evidence="5" id="KW-0812">Transmembrane</keyword>
<sequence length="483" mass="54983">MILLIPLCCFMFLCYFFKKTNDSRVGRDLPPSPLSLPIIGHLHLLLSSLAHKSLQKLSSRYGSLLHLQIFNAPFILVSSVAVAHEIFSTHDVNVSFRGVPAIDESLLFGSHGVINAPCGDYWKFMKKLMVTKLLGPHAQEKSRGIRAGELDRFYKNLLEKARKKETVEMAKEAMKLTNNIMCRMVMGRSLSEEDDEAERLKGLVTESSDLMKRMFLAVLFRRQLKKLGISLFKNNIMGVSNRFDEMLERILAEHKEKPEKDQGTDMMDMLLAAYRDEKAEYKITRNHIKAFFVELFLGGIDTSSTTIQLTMAEIINNPNTRMIQETDMPNLPYLQVVIKETLRLHPPGPLLPREFQQGCEIGGFYVPEKTRLVVNAYVLMRDPDFWVDSLEFKPERFLASSKAGQDDERKEKALKYLPFGGGRRGCPGSNLGYVMVGTAIGMMVQGFEWRIKGDKVNMEEAMDGIMLTMAHPLKLTPLTRYQQ</sequence>
<evidence type="ECO:0000256" key="4">
    <source>
        <dbReference type="ARBA" id="ARBA00022617"/>
    </source>
</evidence>
<feature type="signal peptide" evidence="14">
    <location>
        <begin position="1"/>
        <end position="22"/>
    </location>
</feature>
<keyword evidence="10 13" id="KW-0503">Monooxygenase</keyword>
<comment type="similarity">
    <text evidence="3 13">Belongs to the cytochrome P450 family.</text>
</comment>
<evidence type="ECO:0000256" key="9">
    <source>
        <dbReference type="ARBA" id="ARBA00023004"/>
    </source>
</evidence>
<organism evidence="15">
    <name type="scientific">Isatis tinctoria</name>
    <name type="common">Dyer's woad</name>
    <name type="synonym">Isatis indigotica</name>
    <dbReference type="NCBI Taxonomy" id="161756"/>
    <lineage>
        <taxon>Eukaryota</taxon>
        <taxon>Viridiplantae</taxon>
        <taxon>Streptophyta</taxon>
        <taxon>Embryophyta</taxon>
        <taxon>Tracheophyta</taxon>
        <taxon>Spermatophyta</taxon>
        <taxon>Magnoliopsida</taxon>
        <taxon>eudicotyledons</taxon>
        <taxon>Gunneridae</taxon>
        <taxon>Pentapetalae</taxon>
        <taxon>rosids</taxon>
        <taxon>malvids</taxon>
        <taxon>Brassicales</taxon>
        <taxon>Brassicaceae</taxon>
        <taxon>Isatideae</taxon>
        <taxon>Isatis</taxon>
    </lineage>
</organism>
<evidence type="ECO:0000256" key="11">
    <source>
        <dbReference type="ARBA" id="ARBA00023136"/>
    </source>
</evidence>
<comment type="cofactor">
    <cofactor evidence="1 12">
        <name>heme</name>
        <dbReference type="ChEBI" id="CHEBI:30413"/>
    </cofactor>
</comment>
<dbReference type="Gene3D" id="1.10.630.10">
    <property type="entry name" value="Cytochrome P450"/>
    <property type="match status" value="1"/>
</dbReference>
<evidence type="ECO:0000256" key="12">
    <source>
        <dbReference type="PIRSR" id="PIRSR602401-1"/>
    </source>
</evidence>
<dbReference type="GO" id="GO:0005506">
    <property type="term" value="F:iron ion binding"/>
    <property type="evidence" value="ECO:0007669"/>
    <property type="project" value="InterPro"/>
</dbReference>
<dbReference type="GO" id="GO:0016020">
    <property type="term" value="C:membrane"/>
    <property type="evidence" value="ECO:0007669"/>
    <property type="project" value="UniProtKB-SubCell"/>
</dbReference>
<comment type="subcellular location">
    <subcellularLocation>
        <location evidence="2">Membrane</location>
        <topology evidence="2">Single-pass membrane protein</topology>
    </subcellularLocation>
</comment>
<accession>A0A8H2S9B3</accession>
<reference evidence="15" key="1">
    <citation type="submission" date="2020-03" db="EMBL/GenBank/DDBJ databases">
        <title>An insight into accumulation patterns and metabolic pathway genes of glucosinolates in Isatis indigotica.</title>
        <authorList>
            <person name="Zhang T."/>
            <person name="Hu X."/>
            <person name="Yang S."/>
        </authorList>
    </citation>
    <scope>NUCLEOTIDE SEQUENCE</scope>
</reference>
<evidence type="ECO:0000256" key="10">
    <source>
        <dbReference type="ARBA" id="ARBA00023033"/>
    </source>
</evidence>
<dbReference type="InterPro" id="IPR051103">
    <property type="entry name" value="Plant_metabolite_P450s"/>
</dbReference>
<dbReference type="EMBL" id="MT145788">
    <property type="protein sequence ID" value="QWK52338.1"/>
    <property type="molecule type" value="Genomic_DNA"/>
</dbReference>
<keyword evidence="4 12" id="KW-0349">Heme</keyword>
<name>A0A8H2S9B3_ISATI</name>
<dbReference type="InterPro" id="IPR017972">
    <property type="entry name" value="Cyt_P450_CS"/>
</dbReference>
<evidence type="ECO:0000256" key="5">
    <source>
        <dbReference type="ARBA" id="ARBA00022692"/>
    </source>
</evidence>
<dbReference type="PANTHER" id="PTHR24298">
    <property type="entry name" value="FLAVONOID 3'-MONOOXYGENASE-RELATED"/>
    <property type="match status" value="1"/>
</dbReference>
<evidence type="ECO:0000256" key="6">
    <source>
        <dbReference type="ARBA" id="ARBA00022723"/>
    </source>
</evidence>
<evidence type="ECO:0000256" key="13">
    <source>
        <dbReference type="RuleBase" id="RU000461"/>
    </source>
</evidence>
<dbReference type="SUPFAM" id="SSF48264">
    <property type="entry name" value="Cytochrome P450"/>
    <property type="match status" value="1"/>
</dbReference>
<proteinExistence type="inferred from homology"/>
<evidence type="ECO:0000256" key="8">
    <source>
        <dbReference type="ARBA" id="ARBA00023002"/>
    </source>
</evidence>
<dbReference type="InterPro" id="IPR001128">
    <property type="entry name" value="Cyt_P450"/>
</dbReference>
<keyword evidence="8 13" id="KW-0560">Oxidoreductase</keyword>